<dbReference type="GO" id="GO:0004671">
    <property type="term" value="F:protein C-terminal S-isoprenylcysteine carboxyl O-methyltransferase activity"/>
    <property type="evidence" value="ECO:0007669"/>
    <property type="project" value="UniProtKB-EC"/>
</dbReference>
<dbReference type="GO" id="GO:0005637">
    <property type="term" value="C:nuclear inner membrane"/>
    <property type="evidence" value="ECO:0007669"/>
    <property type="project" value="EnsemblFungi"/>
</dbReference>
<keyword evidence="6 10" id="KW-0949">S-adenosyl-L-methionine</keyword>
<feature type="transmembrane region" description="Helical" evidence="10">
    <location>
        <begin position="45"/>
        <end position="63"/>
    </location>
</feature>
<evidence type="ECO:0000313" key="12">
    <source>
        <dbReference type="Proteomes" id="UP000019384"/>
    </source>
</evidence>
<feature type="transmembrane region" description="Helical" evidence="10">
    <location>
        <begin position="75"/>
        <end position="96"/>
    </location>
</feature>
<keyword evidence="5" id="KW-0808">Transferase</keyword>
<evidence type="ECO:0000256" key="6">
    <source>
        <dbReference type="ARBA" id="ARBA00022691"/>
    </source>
</evidence>
<evidence type="ECO:0000256" key="9">
    <source>
        <dbReference type="ARBA" id="ARBA00023136"/>
    </source>
</evidence>
<dbReference type="Gene3D" id="1.20.120.1630">
    <property type="match status" value="1"/>
</dbReference>
<evidence type="ECO:0000256" key="2">
    <source>
        <dbReference type="ARBA" id="ARBA00009140"/>
    </source>
</evidence>
<proteinExistence type="inferred from homology"/>
<gene>
    <name evidence="11" type="ORF">KUCA_T00000911001</name>
</gene>
<dbReference type="PANTHER" id="PTHR12714">
    <property type="entry name" value="PROTEIN-S ISOPRENYLCYSTEINE O-METHYLTRANSFERASE"/>
    <property type="match status" value="1"/>
</dbReference>
<reference evidence="11" key="1">
    <citation type="submission" date="2013-12" db="EMBL/GenBank/DDBJ databases">
        <authorList>
            <person name="Genoscope - CEA"/>
        </authorList>
    </citation>
    <scope>NUCLEOTIDE SEQUENCE</scope>
    <source>
        <strain evidence="11">CBS 1993</strain>
    </source>
</reference>
<dbReference type="HOGENOM" id="CLU_065200_0_2_1"/>
<feature type="transmembrane region" description="Helical" evidence="10">
    <location>
        <begin position="168"/>
        <end position="193"/>
    </location>
</feature>
<evidence type="ECO:0000256" key="1">
    <source>
        <dbReference type="ARBA" id="ARBA00004141"/>
    </source>
</evidence>
<comment type="subcellular location">
    <subcellularLocation>
        <location evidence="10">Endoplasmic reticulum membrane</location>
        <topology evidence="10">Multi-pass membrane protein</topology>
    </subcellularLocation>
    <subcellularLocation>
        <location evidence="1">Membrane</location>
        <topology evidence="1">Multi-pass membrane protein</topology>
    </subcellularLocation>
</comment>
<evidence type="ECO:0000256" key="4">
    <source>
        <dbReference type="ARBA" id="ARBA00022603"/>
    </source>
</evidence>
<dbReference type="PANTHER" id="PTHR12714:SF9">
    <property type="entry name" value="PROTEIN-S-ISOPRENYLCYSTEINE O-METHYLTRANSFERASE"/>
    <property type="match status" value="1"/>
</dbReference>
<dbReference type="EC" id="2.1.1.100" evidence="3 10"/>
<dbReference type="GeneID" id="34518347"/>
<dbReference type="Proteomes" id="UP000019384">
    <property type="component" value="Unassembled WGS sequence"/>
</dbReference>
<keyword evidence="10" id="KW-0256">Endoplasmic reticulum</keyword>
<name>W6MG28_9ASCO</name>
<feature type="transmembrane region" description="Helical" evidence="10">
    <location>
        <begin position="20"/>
        <end position="38"/>
    </location>
</feature>
<keyword evidence="9 10" id="KW-0472">Membrane</keyword>
<dbReference type="OrthoDB" id="422086at2759"/>
<evidence type="ECO:0000256" key="5">
    <source>
        <dbReference type="ARBA" id="ARBA00022679"/>
    </source>
</evidence>
<dbReference type="PROSITE" id="PS51564">
    <property type="entry name" value="SAM_ICMT"/>
    <property type="match status" value="1"/>
</dbReference>
<protein>
    <recommendedName>
        <fullName evidence="3 10">Protein-S-isoprenylcysteine O-methyltransferase</fullName>
        <ecNumber evidence="3 10">2.1.1.100</ecNumber>
    </recommendedName>
</protein>
<feature type="transmembrane region" description="Helical" evidence="10">
    <location>
        <begin position="108"/>
        <end position="125"/>
    </location>
</feature>
<dbReference type="GO" id="GO:0005789">
    <property type="term" value="C:endoplasmic reticulum membrane"/>
    <property type="evidence" value="ECO:0007669"/>
    <property type="project" value="UniProtKB-SubCell"/>
</dbReference>
<comment type="similarity">
    <text evidence="2 10">Belongs to the class VI-like SAM-binding methyltransferase superfamily. Isoprenylcysteine carboxyl methyltransferase family.</text>
</comment>
<evidence type="ECO:0000256" key="10">
    <source>
        <dbReference type="RuleBase" id="RU362022"/>
    </source>
</evidence>
<dbReference type="InterPro" id="IPR007269">
    <property type="entry name" value="ICMT_MeTrfase"/>
</dbReference>
<dbReference type="STRING" id="1382522.W6MG28"/>
<evidence type="ECO:0000256" key="3">
    <source>
        <dbReference type="ARBA" id="ARBA00012151"/>
    </source>
</evidence>
<reference evidence="11" key="2">
    <citation type="submission" date="2014-02" db="EMBL/GenBank/DDBJ databases">
        <title>Complete DNA sequence of /Kuraishia capsulata/ illustrates novel genomic features among budding yeasts (/Saccharomycotina/).</title>
        <authorList>
            <person name="Morales L."/>
            <person name="Noel B."/>
            <person name="Porcel B."/>
            <person name="Marcet-Houben M."/>
            <person name="Hullo M-F."/>
            <person name="Sacerdot C."/>
            <person name="Tekaia F."/>
            <person name="Leh-Louis V."/>
            <person name="Despons L."/>
            <person name="Khanna V."/>
            <person name="Aury J-M."/>
            <person name="Barbe V."/>
            <person name="Couloux A."/>
            <person name="Labadie K."/>
            <person name="Pelletier E."/>
            <person name="Souciet J-L."/>
            <person name="Boekhout T."/>
            <person name="Gabaldon T."/>
            <person name="Wincker P."/>
            <person name="Dujon B."/>
        </authorList>
    </citation>
    <scope>NUCLEOTIDE SEQUENCE</scope>
    <source>
        <strain evidence="11">CBS 1993</strain>
    </source>
</reference>
<keyword evidence="8 10" id="KW-1133">Transmembrane helix</keyword>
<dbReference type="AlphaFoldDB" id="W6MG28"/>
<comment type="catalytic activity">
    <reaction evidence="10">
        <text>[protein]-C-terminal S-[(2E,6E)-farnesyl]-L-cysteine + S-adenosyl-L-methionine = [protein]-C-terminal S-[(2E,6E)-farnesyl]-L-cysteine methyl ester + S-adenosyl-L-homocysteine</text>
        <dbReference type="Rhea" id="RHEA:21672"/>
        <dbReference type="Rhea" id="RHEA-COMP:12125"/>
        <dbReference type="Rhea" id="RHEA-COMP:12126"/>
        <dbReference type="ChEBI" id="CHEBI:57856"/>
        <dbReference type="ChEBI" id="CHEBI:59789"/>
        <dbReference type="ChEBI" id="CHEBI:90510"/>
        <dbReference type="ChEBI" id="CHEBI:90511"/>
        <dbReference type="EC" id="2.1.1.100"/>
    </reaction>
</comment>
<dbReference type="EMBL" id="HG793125">
    <property type="protein sequence ID" value="CDK24944.1"/>
    <property type="molecule type" value="Genomic_DNA"/>
</dbReference>
<evidence type="ECO:0000256" key="8">
    <source>
        <dbReference type="ARBA" id="ARBA00022989"/>
    </source>
</evidence>
<keyword evidence="7 10" id="KW-0812">Transmembrane</keyword>
<dbReference type="InterPro" id="IPR025770">
    <property type="entry name" value="PPMT_MeTrfase"/>
</dbReference>
<dbReference type="GO" id="GO:0007323">
    <property type="term" value="P:peptide pheromone maturation"/>
    <property type="evidence" value="ECO:0007669"/>
    <property type="project" value="EnsemblFungi"/>
</dbReference>
<keyword evidence="12" id="KW-1185">Reference proteome</keyword>
<dbReference type="RefSeq" id="XP_022456959.1">
    <property type="nucleotide sequence ID" value="XM_022605497.1"/>
</dbReference>
<organism evidence="11 12">
    <name type="scientific">Kuraishia capsulata CBS 1993</name>
    <dbReference type="NCBI Taxonomy" id="1382522"/>
    <lineage>
        <taxon>Eukaryota</taxon>
        <taxon>Fungi</taxon>
        <taxon>Dikarya</taxon>
        <taxon>Ascomycota</taxon>
        <taxon>Saccharomycotina</taxon>
        <taxon>Pichiomycetes</taxon>
        <taxon>Pichiales</taxon>
        <taxon>Pichiaceae</taxon>
        <taxon>Kuraishia</taxon>
    </lineage>
</organism>
<evidence type="ECO:0000313" key="11">
    <source>
        <dbReference type="EMBL" id="CDK24944.1"/>
    </source>
</evidence>
<sequence>MTSEATEKDQQANPLHEISLTAFLVGAFGGVSLGFVLFTRFSPLAVYFVALSVFHFLEYYITAKHNSSKVTKDSFLLNNGTEYIAAHILAVAEYLLESYFTSNWKNNRILIIITGTSITCLGQFLRSRAMFEAGESFSHVIAQTKREDHLLVTKGVYSLSRHPSYAGFFWWALGTQMLLQNPVCLVGFGVVLWKFFSRRIRCKCFFEPVTSLRYTNIYSDEETKLVSFFGDDYRRYRKSTKTLIPFI</sequence>
<evidence type="ECO:0000256" key="7">
    <source>
        <dbReference type="ARBA" id="ARBA00022692"/>
    </source>
</evidence>
<dbReference type="GO" id="GO:0032259">
    <property type="term" value="P:methylation"/>
    <property type="evidence" value="ECO:0007669"/>
    <property type="project" value="UniProtKB-KW"/>
</dbReference>
<keyword evidence="4 10" id="KW-0489">Methyltransferase</keyword>
<accession>W6MG28</accession>
<dbReference type="Pfam" id="PF04140">
    <property type="entry name" value="ICMT"/>
    <property type="match status" value="1"/>
</dbReference>